<dbReference type="OrthoDB" id="3243429at2759"/>
<dbReference type="GO" id="GO:0005634">
    <property type="term" value="C:nucleus"/>
    <property type="evidence" value="ECO:0007669"/>
    <property type="project" value="UniProtKB-ARBA"/>
</dbReference>
<dbReference type="Proteomes" id="UP001140091">
    <property type="component" value="Unassembled WGS sequence"/>
</dbReference>
<evidence type="ECO:0000259" key="3">
    <source>
        <dbReference type="PROSITE" id="PS50994"/>
    </source>
</evidence>
<dbReference type="SUPFAM" id="SSF56672">
    <property type="entry name" value="DNA/RNA polymerases"/>
    <property type="match status" value="1"/>
</dbReference>
<dbReference type="PANTHER" id="PTHR11439:SF461">
    <property type="entry name" value="OS10G0432200 PROTEIN"/>
    <property type="match status" value="1"/>
</dbReference>
<dbReference type="GO" id="GO:0004190">
    <property type="term" value="F:aspartic-type endopeptidase activity"/>
    <property type="evidence" value="ECO:0007669"/>
    <property type="project" value="UniProtKB-KW"/>
</dbReference>
<dbReference type="InterPro" id="IPR057670">
    <property type="entry name" value="SH3_retrovirus"/>
</dbReference>
<dbReference type="Pfam" id="PF07727">
    <property type="entry name" value="RVT_2"/>
    <property type="match status" value="1"/>
</dbReference>
<reference evidence="4" key="1">
    <citation type="submission" date="2022-06" db="EMBL/GenBank/DDBJ databases">
        <title>Genome Sequence of Candolleomyces eurysporus.</title>
        <authorList>
            <person name="Buettner E."/>
        </authorList>
    </citation>
    <scope>NUCLEOTIDE SEQUENCE</scope>
    <source>
        <strain evidence="4">VTCC 930004</strain>
    </source>
</reference>
<evidence type="ECO:0000256" key="1">
    <source>
        <dbReference type="ARBA" id="ARBA00022750"/>
    </source>
</evidence>
<dbReference type="EMBL" id="JANBPK010001285">
    <property type="protein sequence ID" value="KAJ2923751.1"/>
    <property type="molecule type" value="Genomic_DNA"/>
</dbReference>
<dbReference type="InterPro" id="IPR054722">
    <property type="entry name" value="PolX-like_BBD"/>
</dbReference>
<dbReference type="Pfam" id="PF22936">
    <property type="entry name" value="Pol_BBD"/>
    <property type="match status" value="1"/>
</dbReference>
<organism evidence="4 5">
    <name type="scientific">Candolleomyces eurysporus</name>
    <dbReference type="NCBI Taxonomy" id="2828524"/>
    <lineage>
        <taxon>Eukaryota</taxon>
        <taxon>Fungi</taxon>
        <taxon>Dikarya</taxon>
        <taxon>Basidiomycota</taxon>
        <taxon>Agaricomycotina</taxon>
        <taxon>Agaricomycetes</taxon>
        <taxon>Agaricomycetidae</taxon>
        <taxon>Agaricales</taxon>
        <taxon>Agaricineae</taxon>
        <taxon>Psathyrellaceae</taxon>
        <taxon>Candolleomyces</taxon>
    </lineage>
</organism>
<keyword evidence="1" id="KW-0064">Aspartyl protease</keyword>
<comment type="caution">
    <text evidence="4">The sequence shown here is derived from an EMBL/GenBank/DDBJ whole genome shotgun (WGS) entry which is preliminary data.</text>
</comment>
<feature type="non-terminal residue" evidence="4">
    <location>
        <position position="1185"/>
    </location>
</feature>
<dbReference type="InterPro" id="IPR043502">
    <property type="entry name" value="DNA/RNA_pol_sf"/>
</dbReference>
<keyword evidence="1" id="KW-0378">Hydrolase</keyword>
<dbReference type="InterPro" id="IPR012337">
    <property type="entry name" value="RNaseH-like_sf"/>
</dbReference>
<dbReference type="GO" id="GO:0003723">
    <property type="term" value="F:RNA binding"/>
    <property type="evidence" value="ECO:0007669"/>
    <property type="project" value="UniProtKB-KW"/>
</dbReference>
<dbReference type="InterPro" id="IPR036397">
    <property type="entry name" value="RNaseH_sf"/>
</dbReference>
<keyword evidence="2" id="KW-0694">RNA-binding</keyword>
<dbReference type="Pfam" id="PF25597">
    <property type="entry name" value="SH3_retrovirus"/>
    <property type="match status" value="1"/>
</dbReference>
<dbReference type="InterPro" id="IPR013103">
    <property type="entry name" value="RVT_2"/>
</dbReference>
<keyword evidence="1" id="KW-0645">Protease</keyword>
<accession>A0A9W8MAX8</accession>
<evidence type="ECO:0000313" key="5">
    <source>
        <dbReference type="Proteomes" id="UP001140091"/>
    </source>
</evidence>
<evidence type="ECO:0000313" key="4">
    <source>
        <dbReference type="EMBL" id="KAJ2923751.1"/>
    </source>
</evidence>
<proteinExistence type="predicted"/>
<evidence type="ECO:0000256" key="2">
    <source>
        <dbReference type="ARBA" id="ARBA00022884"/>
    </source>
</evidence>
<name>A0A9W8MAX8_9AGAR</name>
<feature type="domain" description="Integrase catalytic" evidence="3">
    <location>
        <begin position="241"/>
        <end position="427"/>
    </location>
</feature>
<dbReference type="Gene3D" id="3.30.420.10">
    <property type="entry name" value="Ribonuclease H-like superfamily/Ribonuclease H"/>
    <property type="match status" value="1"/>
</dbReference>
<dbReference type="CDD" id="cd09272">
    <property type="entry name" value="RNase_HI_RT_Ty1"/>
    <property type="match status" value="1"/>
</dbReference>
<dbReference type="AlphaFoldDB" id="A0A9W8MAX8"/>
<gene>
    <name evidence="4" type="ORF">H1R20_g13343</name>
</gene>
<dbReference type="GO" id="GO:0015074">
    <property type="term" value="P:DNA integration"/>
    <property type="evidence" value="ECO:0007669"/>
    <property type="project" value="InterPro"/>
</dbReference>
<dbReference type="InterPro" id="IPR001584">
    <property type="entry name" value="Integrase_cat-core"/>
</dbReference>
<dbReference type="PROSITE" id="PS50994">
    <property type="entry name" value="INTEGRASE"/>
    <property type="match status" value="1"/>
</dbReference>
<keyword evidence="5" id="KW-1185">Reference proteome</keyword>
<dbReference type="SUPFAM" id="SSF53098">
    <property type="entry name" value="Ribonuclease H-like"/>
    <property type="match status" value="1"/>
</dbReference>
<dbReference type="PANTHER" id="PTHR11439">
    <property type="entry name" value="GAG-POL-RELATED RETROTRANSPOSON"/>
    <property type="match status" value="1"/>
</dbReference>
<protein>
    <recommendedName>
        <fullName evidence="3">Integrase catalytic domain-containing protein</fullName>
    </recommendedName>
</protein>
<sequence length="1185" mass="132298">MSAAAIPNTTVFDLYPPFAFVSYHLEQAAFPSGSYSAEDASSQFNMLLDSGCSSHMVKDRSLFWDFNDSDASRVTVRTANCGEFVTHGRGTVKFEVRIGEKNVTLCLRDCLYSPELPINLMSVGAVAEKGVDVVYSMGTCRLVFPRAHPELGGCTLHTTMMGRLAFMWCRFLYPPALSFPIPVIEQLALLVLPSPATWHRRCVHAGMEAVKEMLTRNYVVGAAYKGKFPTEPCPSCVVGKRPQRPYESHQHRAQELLELIHVDIGGPFPVMSPDKKRYFVIFLDDALNYAVIGLLSSREGEEVLAYYRSRVEGALELAASRGGVARRIRSMRFDGAGELSKGVFGDYVCTKGVACQVMIAYAHAQNGKAKRYVRTVEDSIQTMQADSDLPESEWADAAHSAVFVRNRLPTSTLARDMTPYKAFYGVKPDVSLFRVWGCLCFPIIPPELRKKNDPRRYPAIFIGYREGTLGWRVMSLDGKRTTTRDAIFYEHVPGKLRSPNSSSLIPQITRQLLNDIPPNSHDPSVLPFLSDNSAPATRSRVDDAIRRRDERLASLRTRPVQYVTYAYTLLSDVSLIALLSYSSSSVFDDYSPDYSFFDFEYFSIMEHAHIATAAGRSQRAFPRTLDLERPPRSYKEAQMRPDSGLWHAAMQREVDSLKQKGVYDAVRPPPGCKPIGTKWVFAFKHDEKGNVLVGNEKARVVCQGCNQHPSTYGATSSPVPKTVSIRTVIAYSVTNDWELRGFDFKVAFLHATLSEEVYIRQIPGFPEADPTHVLRLKKALYGLKQSAYEFYKYLNATMSLIGLTRLDMDRAVWLGVWTESPDPSNIPMPPGGTPLVLIVPVHVDDGLASTNSAPLYDWFIAQLRARGVDVKDLGSVSVYLGIRFIRDRARHTLYLTQEAYIVDVVSEFGLLDCTPRKVPLDGPVQEIIATILDPSALPGSMSDDEIKALYQKIVGIITYIASTLRSELAHVAMALGQFSSRPNKQLLLAAKGVLRYLSGTRNFCLSYPAPRPAHVVDIPPPRPATCGMSDADWATDASDRKSISGYCFFYEDCLVSWSAVKQRTVSLSSTEAEYYSLAHAMREALWLRLFLTALNFPLPTPFPLLVDNQSAKQVAESECITTRSKHIDVRYHFVRDHVQSGLFRIVWCPTNSMTADIFTKPLAFPLFSHHRSMLGLAAKPSTLVL</sequence>